<comment type="caution">
    <text evidence="3">The sequence shown here is derived from an EMBL/GenBank/DDBJ whole genome shotgun (WGS) entry which is preliminary data.</text>
</comment>
<evidence type="ECO:0000313" key="4">
    <source>
        <dbReference type="Proteomes" id="UP000248259"/>
    </source>
</evidence>
<evidence type="ECO:0000259" key="2">
    <source>
        <dbReference type="Pfam" id="PF00775"/>
    </source>
</evidence>
<reference evidence="3 4" key="1">
    <citation type="submission" date="2018-06" db="EMBL/GenBank/DDBJ databases">
        <title>Azoarcus communis strain SWub3 genome.</title>
        <authorList>
            <person name="Zorraquino Salvo V."/>
            <person name="Toubiana D."/>
            <person name="Blumwald E."/>
        </authorList>
    </citation>
    <scope>NUCLEOTIDE SEQUENCE [LARGE SCALE GENOMIC DNA]</scope>
    <source>
        <strain evidence="3 4">SWub3</strain>
    </source>
</reference>
<accession>A0A323UXS0</accession>
<keyword evidence="4" id="KW-1185">Reference proteome</keyword>
<dbReference type="Pfam" id="PF00775">
    <property type="entry name" value="Dioxygenase_C"/>
    <property type="match status" value="1"/>
</dbReference>
<feature type="domain" description="Intradiol ring-cleavage dioxygenases" evidence="2">
    <location>
        <begin position="88"/>
        <end position="167"/>
    </location>
</feature>
<dbReference type="InterPro" id="IPR015889">
    <property type="entry name" value="Intradiol_dOase_core"/>
</dbReference>
<dbReference type="GO" id="GO:0008199">
    <property type="term" value="F:ferric iron binding"/>
    <property type="evidence" value="ECO:0007669"/>
    <property type="project" value="InterPro"/>
</dbReference>
<dbReference type="OrthoDB" id="9805815at2"/>
<dbReference type="PANTHER" id="PTHR34315:SF1">
    <property type="entry name" value="INTRADIOL RING-CLEAVAGE DIOXYGENASES DOMAIN-CONTAINING PROTEIN-RELATED"/>
    <property type="match status" value="1"/>
</dbReference>
<dbReference type="Gene3D" id="2.60.130.10">
    <property type="entry name" value="Aromatic compound dioxygenase"/>
    <property type="match status" value="1"/>
</dbReference>
<keyword evidence="3" id="KW-0223">Dioxygenase</keyword>
<dbReference type="Proteomes" id="UP000248259">
    <property type="component" value="Unassembled WGS sequence"/>
</dbReference>
<dbReference type="AlphaFoldDB" id="A0A323UXS0"/>
<dbReference type="GO" id="GO:0016702">
    <property type="term" value="F:oxidoreductase activity, acting on single donors with incorporation of molecular oxygen, incorporation of two atoms of oxygen"/>
    <property type="evidence" value="ECO:0007669"/>
    <property type="project" value="InterPro"/>
</dbReference>
<feature type="region of interest" description="Disordered" evidence="1">
    <location>
        <begin position="268"/>
        <end position="296"/>
    </location>
</feature>
<dbReference type="InterPro" id="IPR000627">
    <property type="entry name" value="Intradiol_dOase_C"/>
</dbReference>
<sequence>MAIGGLLLTPVLGYGTRSLVSSSTPQTSSLLPTGPWAGGGTARIGAASRFPNPFIASLEGACRLACETTIGPCHTASPERVDISDGWDGIPLRLALRIVDEQCRPMPNAVVEIWHTNLTGGYSGRIARMCNNDPADVEKQFFRGYQCTDAQGIAHFNSCYPGWYRGRAVHIHLRVQLGDYVAADRAPSSVTTQLLFADELNTAIFTEHPLYQGYGQPDTRLDNDNVVGGEPDKTPYILDVQRMDDGVMFAHKTLVIQGSGQATACSVQGLRGMRPGPGNRPPPDGSPRTPLSNYRG</sequence>
<keyword evidence="3" id="KW-0560">Oxidoreductase</keyword>
<dbReference type="EMBL" id="QKOE01000004">
    <property type="protein sequence ID" value="PZA17275.1"/>
    <property type="molecule type" value="Genomic_DNA"/>
</dbReference>
<protein>
    <submittedName>
        <fullName evidence="3">Intradiol ring-cleavage dioxygenase</fullName>
    </submittedName>
</protein>
<dbReference type="PANTHER" id="PTHR34315">
    <property type="match status" value="1"/>
</dbReference>
<organism evidence="3 4">
    <name type="scientific">Parazoarcus communis SWub3 = DSM 12120</name>
    <dbReference type="NCBI Taxonomy" id="1121029"/>
    <lineage>
        <taxon>Bacteria</taxon>
        <taxon>Pseudomonadati</taxon>
        <taxon>Pseudomonadota</taxon>
        <taxon>Betaproteobacteria</taxon>
        <taxon>Rhodocyclales</taxon>
        <taxon>Zoogloeaceae</taxon>
        <taxon>Parazoarcus</taxon>
    </lineage>
</organism>
<gene>
    <name evidence="3" type="ORF">DNK49_07240</name>
</gene>
<proteinExistence type="predicted"/>
<name>A0A323UXS0_9RHOO</name>
<evidence type="ECO:0000313" key="3">
    <source>
        <dbReference type="EMBL" id="PZA17275.1"/>
    </source>
</evidence>
<evidence type="ECO:0000256" key="1">
    <source>
        <dbReference type="SAM" id="MobiDB-lite"/>
    </source>
</evidence>
<dbReference type="SUPFAM" id="SSF49482">
    <property type="entry name" value="Aromatic compound dioxygenase"/>
    <property type="match status" value="1"/>
</dbReference>